<gene>
    <name evidence="2" type="ORF">MCHLO_12112</name>
</gene>
<dbReference type="EMBL" id="DF848977">
    <property type="protein sequence ID" value="GAT55332.1"/>
    <property type="molecule type" value="Genomic_DNA"/>
</dbReference>
<evidence type="ECO:0000256" key="1">
    <source>
        <dbReference type="SAM" id="MobiDB-lite"/>
    </source>
</evidence>
<evidence type="ECO:0000313" key="2">
    <source>
        <dbReference type="EMBL" id="GAT55332.1"/>
    </source>
</evidence>
<sequence length="158" mass="17177">MFEHLATVVTGGVEHDAALLGDEEGETTSTCLWRSRARSRAGLRVSVPIMLQALFEGPKTALEVEGPKTALEVDGCHASRKRNAKLIGTHIHPTRHCLRRLPASTCFPTNPTSRRVRSRATTRSSSRSPARGMLIPLPLRQAQLNIAYNCAVQPGGLC</sequence>
<keyword evidence="3" id="KW-1185">Reference proteome</keyword>
<protein>
    <submittedName>
        <fullName evidence="2">Uncharacterized protein</fullName>
    </submittedName>
</protein>
<name>A0ABQ0LWH9_MYCCL</name>
<accession>A0ABQ0LWH9</accession>
<dbReference type="Proteomes" id="UP000815677">
    <property type="component" value="Unassembled WGS sequence"/>
</dbReference>
<organism evidence="2 3">
    <name type="scientific">Mycena chlorophos</name>
    <name type="common">Agaric fungus</name>
    <name type="synonym">Agaricus chlorophos</name>
    <dbReference type="NCBI Taxonomy" id="658473"/>
    <lineage>
        <taxon>Eukaryota</taxon>
        <taxon>Fungi</taxon>
        <taxon>Dikarya</taxon>
        <taxon>Basidiomycota</taxon>
        <taxon>Agaricomycotina</taxon>
        <taxon>Agaricomycetes</taxon>
        <taxon>Agaricomycetidae</taxon>
        <taxon>Agaricales</taxon>
        <taxon>Marasmiineae</taxon>
        <taxon>Mycenaceae</taxon>
        <taxon>Mycena</taxon>
    </lineage>
</organism>
<evidence type="ECO:0000313" key="3">
    <source>
        <dbReference type="Proteomes" id="UP000815677"/>
    </source>
</evidence>
<proteinExistence type="predicted"/>
<feature type="compositionally biased region" description="Low complexity" evidence="1">
    <location>
        <begin position="121"/>
        <end position="131"/>
    </location>
</feature>
<reference evidence="2" key="1">
    <citation type="submission" date="2014-09" db="EMBL/GenBank/DDBJ databases">
        <title>Genome sequence of the luminous mushroom Mycena chlorophos for searching fungal bioluminescence genes.</title>
        <authorList>
            <person name="Tanaka Y."/>
            <person name="Kasuga D."/>
            <person name="Oba Y."/>
            <person name="Hase S."/>
            <person name="Sato K."/>
            <person name="Oba Y."/>
            <person name="Sakakibara Y."/>
        </authorList>
    </citation>
    <scope>NUCLEOTIDE SEQUENCE</scope>
</reference>
<feature type="region of interest" description="Disordered" evidence="1">
    <location>
        <begin position="109"/>
        <end position="131"/>
    </location>
</feature>